<dbReference type="Proteomes" id="UP000460549">
    <property type="component" value="Unassembled WGS sequence"/>
</dbReference>
<dbReference type="GO" id="GO:0016810">
    <property type="term" value="F:hydrolase activity, acting on carbon-nitrogen (but not peptide) bonds"/>
    <property type="evidence" value="ECO:0007669"/>
    <property type="project" value="InterPro"/>
</dbReference>
<accession>A0A7X2TS50</accession>
<keyword evidence="4" id="KW-1185">Reference proteome</keyword>
<dbReference type="Gene3D" id="2.30.40.10">
    <property type="entry name" value="Urease, subunit C, domain 1"/>
    <property type="match status" value="1"/>
</dbReference>
<comment type="caution">
    <text evidence="3">The sequence shown here is derived from an EMBL/GenBank/DDBJ whole genome shotgun (WGS) entry which is preliminary data.</text>
</comment>
<dbReference type="PANTHER" id="PTHR43794">
    <property type="entry name" value="AMINOHYDROLASE SSNA-RELATED"/>
    <property type="match status" value="1"/>
</dbReference>
<dbReference type="InterPro" id="IPR050287">
    <property type="entry name" value="MTA/SAH_deaminase"/>
</dbReference>
<dbReference type="PANTHER" id="PTHR43794:SF11">
    <property type="entry name" value="AMIDOHYDROLASE-RELATED DOMAIN-CONTAINING PROTEIN"/>
    <property type="match status" value="1"/>
</dbReference>
<proteinExistence type="predicted"/>
<dbReference type="AlphaFoldDB" id="A0A7X2TS50"/>
<evidence type="ECO:0000256" key="1">
    <source>
        <dbReference type="ARBA" id="ARBA00022801"/>
    </source>
</evidence>
<dbReference type="InterPro" id="IPR032466">
    <property type="entry name" value="Metal_Hydrolase"/>
</dbReference>
<dbReference type="SUPFAM" id="SSF51556">
    <property type="entry name" value="Metallo-dependent hydrolases"/>
    <property type="match status" value="1"/>
</dbReference>
<keyword evidence="1 3" id="KW-0378">Hydrolase</keyword>
<organism evidence="3 4">
    <name type="scientific">Bullifex porci</name>
    <dbReference type="NCBI Taxonomy" id="2606638"/>
    <lineage>
        <taxon>Bacteria</taxon>
        <taxon>Pseudomonadati</taxon>
        <taxon>Spirochaetota</taxon>
        <taxon>Spirochaetia</taxon>
        <taxon>Spirochaetales</taxon>
        <taxon>Spirochaetaceae</taxon>
        <taxon>Bullifex</taxon>
    </lineage>
</organism>
<dbReference type="InterPro" id="IPR011059">
    <property type="entry name" value="Metal-dep_hydrolase_composite"/>
</dbReference>
<dbReference type="Gene3D" id="3.20.20.140">
    <property type="entry name" value="Metal-dependent hydrolases"/>
    <property type="match status" value="1"/>
</dbReference>
<dbReference type="EMBL" id="VUNN01000014">
    <property type="protein sequence ID" value="MSU06653.1"/>
    <property type="molecule type" value="Genomic_DNA"/>
</dbReference>
<dbReference type="SUPFAM" id="SSF51338">
    <property type="entry name" value="Composite domain of metallo-dependent hydrolases"/>
    <property type="match status" value="1"/>
</dbReference>
<sequence length="492" mass="55753">MDKYIIKSKYCWDGQSSEVNSDVALYISDGRIAEIGKSNEILNKYNSLPVIGGDDILLLPAFTNAHDHGRGVSPVAFDAFDRALEMWLQDLNKLPCIPHYEACYYDGLRLVSTGVGTVLHSHNPNSFANIKEEMVDTAHGYMDAGVRSILCPLYLDQNKRIYYNREQFLDSLPEEIGKPFRAGIKDKIMSIDEYFKLVEDIAYSLKDEIASGWTELQLHPNGGQWCSDEALLAMKDYALSHNMYIHLHLLETKYQREYAMRTWNKNFIKHYNDIGFLGPWVSFAHSVYLDEEDFKLISQSGAKLVNNPSSNLRLRSGSFDIHTAHRLGVSCGIGLDGCAYDDDQDYLREIRTAWLNNSQTGVDGEVDYMKVLKMATVGGASVDNARLSEGVIKEGSKADLVLIDSSMLYKPYADSYVDPLRLLVQKGTRDYVATTIVNGKIVWNRDESFKEKEALAANKLADSIKAWREAHPGRRNNEELIKHVHDFYKDVK</sequence>
<feature type="domain" description="Amidohydrolase-related" evidence="2">
    <location>
        <begin position="58"/>
        <end position="442"/>
    </location>
</feature>
<dbReference type="InterPro" id="IPR006680">
    <property type="entry name" value="Amidohydro-rel"/>
</dbReference>
<dbReference type="RefSeq" id="WP_154425667.1">
    <property type="nucleotide sequence ID" value="NZ_VUNN01000014.1"/>
</dbReference>
<dbReference type="Pfam" id="PF01979">
    <property type="entry name" value="Amidohydro_1"/>
    <property type="match status" value="1"/>
</dbReference>
<protein>
    <submittedName>
        <fullName evidence="3">Amidohydrolase family protein</fullName>
    </submittedName>
</protein>
<evidence type="ECO:0000313" key="4">
    <source>
        <dbReference type="Proteomes" id="UP000460549"/>
    </source>
</evidence>
<evidence type="ECO:0000313" key="3">
    <source>
        <dbReference type="EMBL" id="MSU06653.1"/>
    </source>
</evidence>
<evidence type="ECO:0000259" key="2">
    <source>
        <dbReference type="Pfam" id="PF01979"/>
    </source>
</evidence>
<reference evidence="3 4" key="1">
    <citation type="submission" date="2019-08" db="EMBL/GenBank/DDBJ databases">
        <title>In-depth cultivation of the pig gut microbiome towards novel bacterial diversity and tailored functional studies.</title>
        <authorList>
            <person name="Wylensek D."/>
            <person name="Hitch T.C.A."/>
            <person name="Clavel T."/>
        </authorList>
    </citation>
    <scope>NUCLEOTIDE SEQUENCE [LARGE SCALE GENOMIC DNA]</scope>
    <source>
        <strain evidence="3 4">NM-380-WT-3C1</strain>
    </source>
</reference>
<name>A0A7X2TS50_9SPIO</name>
<gene>
    <name evidence="3" type="ORF">FYJ80_07675</name>
</gene>